<accession>A0A6A6TNG7</accession>
<keyword evidence="3" id="KW-1185">Reference proteome</keyword>
<dbReference type="Pfam" id="PF21762">
    <property type="entry name" value="DEDDh_C"/>
    <property type="match status" value="1"/>
</dbReference>
<dbReference type="EMBL" id="MU004296">
    <property type="protein sequence ID" value="KAF2661016.1"/>
    <property type="molecule type" value="Genomic_DNA"/>
</dbReference>
<evidence type="ECO:0000313" key="2">
    <source>
        <dbReference type="EMBL" id="KAF2661016.1"/>
    </source>
</evidence>
<evidence type="ECO:0000259" key="1">
    <source>
        <dbReference type="Pfam" id="PF21762"/>
    </source>
</evidence>
<feature type="domain" description="Gfd2/YDR514C-like C-terminal" evidence="1">
    <location>
        <begin position="41"/>
        <end position="157"/>
    </location>
</feature>
<dbReference type="InterPro" id="IPR040151">
    <property type="entry name" value="Gfd2/YDR514C-like"/>
</dbReference>
<dbReference type="PANTHER" id="PTHR28083:SF1">
    <property type="entry name" value="GOOD FOR FULL DBP5 ACTIVITY PROTEIN 2"/>
    <property type="match status" value="1"/>
</dbReference>
<reference evidence="2" key="1">
    <citation type="journal article" date="2020" name="Stud. Mycol.">
        <title>101 Dothideomycetes genomes: a test case for predicting lifestyles and emergence of pathogens.</title>
        <authorList>
            <person name="Haridas S."/>
            <person name="Albert R."/>
            <person name="Binder M."/>
            <person name="Bloem J."/>
            <person name="Labutti K."/>
            <person name="Salamov A."/>
            <person name="Andreopoulos B."/>
            <person name="Baker S."/>
            <person name="Barry K."/>
            <person name="Bills G."/>
            <person name="Bluhm B."/>
            <person name="Cannon C."/>
            <person name="Castanera R."/>
            <person name="Culley D."/>
            <person name="Daum C."/>
            <person name="Ezra D."/>
            <person name="Gonzalez J."/>
            <person name="Henrissat B."/>
            <person name="Kuo A."/>
            <person name="Liang C."/>
            <person name="Lipzen A."/>
            <person name="Lutzoni F."/>
            <person name="Magnuson J."/>
            <person name="Mondo S."/>
            <person name="Nolan M."/>
            <person name="Ohm R."/>
            <person name="Pangilinan J."/>
            <person name="Park H.-J."/>
            <person name="Ramirez L."/>
            <person name="Alfaro M."/>
            <person name="Sun H."/>
            <person name="Tritt A."/>
            <person name="Yoshinaga Y."/>
            <person name="Zwiers L.-H."/>
            <person name="Turgeon B."/>
            <person name="Goodwin S."/>
            <person name="Spatafora J."/>
            <person name="Crous P."/>
            <person name="Grigoriev I."/>
        </authorList>
    </citation>
    <scope>NUCLEOTIDE SEQUENCE</scope>
    <source>
        <strain evidence="2">CBS 122681</strain>
    </source>
</reference>
<organism evidence="2 3">
    <name type="scientific">Lophiostoma macrostomum CBS 122681</name>
    <dbReference type="NCBI Taxonomy" id="1314788"/>
    <lineage>
        <taxon>Eukaryota</taxon>
        <taxon>Fungi</taxon>
        <taxon>Dikarya</taxon>
        <taxon>Ascomycota</taxon>
        <taxon>Pezizomycotina</taxon>
        <taxon>Dothideomycetes</taxon>
        <taxon>Pleosporomycetidae</taxon>
        <taxon>Pleosporales</taxon>
        <taxon>Lophiostomataceae</taxon>
        <taxon>Lophiostoma</taxon>
    </lineage>
</organism>
<gene>
    <name evidence="2" type="ORF">K491DRAFT_674320</name>
</gene>
<dbReference type="AlphaFoldDB" id="A0A6A6TNG7"/>
<dbReference type="InterPro" id="IPR048519">
    <property type="entry name" value="Gfd2/YDR514C-like_C"/>
</dbReference>
<evidence type="ECO:0000313" key="3">
    <source>
        <dbReference type="Proteomes" id="UP000799324"/>
    </source>
</evidence>
<dbReference type="OrthoDB" id="3667173at2759"/>
<dbReference type="PANTHER" id="PTHR28083">
    <property type="entry name" value="GOOD FOR FULL DBP5 ACTIVITY PROTEIN 2"/>
    <property type="match status" value="1"/>
</dbReference>
<proteinExistence type="predicted"/>
<name>A0A6A6TNG7_9PLEO</name>
<protein>
    <recommendedName>
        <fullName evidence="1">Gfd2/YDR514C-like C-terminal domain-containing protein</fullName>
    </recommendedName>
</protein>
<dbReference type="Proteomes" id="UP000799324">
    <property type="component" value="Unassembled WGS sequence"/>
</dbReference>
<dbReference type="GO" id="GO:0005634">
    <property type="term" value="C:nucleus"/>
    <property type="evidence" value="ECO:0007669"/>
    <property type="project" value="TreeGrafter"/>
</dbReference>
<sequence>MAPSPFSELRSYLAKKDVLAILRHFLGQPLPDAPDLLDKAVFVGLDLEWWEYPPHSPKAPITEVGLAIFKGSDLVNLAAPPEANFLEILECIKIHHLRILETCHFRNTKLAAQAEHHFLFGETRFLEEQATKELLISFLCAQGIVSPEDETTTPIILFAFQAGVRAEDKGTLQDLLNGFGVERVGKKSDIQGKSMIEIVAEFIKMSQAQEPPSWGIPHFCFRCESTEHDYSSTSCKVPIQKCELCLSVTGPENSKLRKKANNHTYERCAVRIDYHRITTIPLPRFIKESKALNNREKEWFKIAVLQRDQATIADMMMKVFNNLEPFEMVEQGGLEDIPNELEVRENNLGGIQVLPVHAACPATLAWLQEFDSNDTK</sequence>